<dbReference type="SUPFAM" id="SSF56317">
    <property type="entry name" value="Carbon-nitrogen hydrolase"/>
    <property type="match status" value="1"/>
</dbReference>
<dbReference type="PANTHER" id="PTHR46044">
    <property type="entry name" value="NITRILASE"/>
    <property type="match status" value="1"/>
</dbReference>
<dbReference type="PROSITE" id="PS50263">
    <property type="entry name" value="CN_HYDROLASE"/>
    <property type="match status" value="1"/>
</dbReference>
<dbReference type="PROSITE" id="PS00921">
    <property type="entry name" value="NITRIL_CHT_2"/>
    <property type="match status" value="1"/>
</dbReference>
<dbReference type="GO" id="GO:0016836">
    <property type="term" value="F:hydro-lyase activity"/>
    <property type="evidence" value="ECO:0007669"/>
    <property type="project" value="UniProtKB-ARBA"/>
</dbReference>
<dbReference type="InterPro" id="IPR000132">
    <property type="entry name" value="Nitrilase/CN_hydratase_CS"/>
</dbReference>
<evidence type="ECO:0000259" key="3">
    <source>
        <dbReference type="PROSITE" id="PS50263"/>
    </source>
</evidence>
<evidence type="ECO:0000313" key="5">
    <source>
        <dbReference type="WBParaSite" id="jg18799"/>
    </source>
</evidence>
<dbReference type="WBParaSite" id="jg18799">
    <property type="protein sequence ID" value="jg18799"/>
    <property type="gene ID" value="jg18799"/>
</dbReference>
<dbReference type="InterPro" id="IPR044149">
    <property type="entry name" value="Nitrilases_CHs"/>
</dbReference>
<keyword evidence="4" id="KW-1185">Reference proteome</keyword>
<feature type="active site" description="Proton acceptor" evidence="2">
    <location>
        <position position="32"/>
    </location>
</feature>
<dbReference type="GO" id="GO:0000257">
    <property type="term" value="F:nitrilase activity"/>
    <property type="evidence" value="ECO:0007669"/>
    <property type="project" value="UniProtKB-ARBA"/>
</dbReference>
<dbReference type="InterPro" id="IPR036526">
    <property type="entry name" value="C-N_Hydrolase_sf"/>
</dbReference>
<dbReference type="Gene3D" id="3.60.110.10">
    <property type="entry name" value="Carbon-nitrogen hydrolase"/>
    <property type="match status" value="1"/>
</dbReference>
<protein>
    <submittedName>
        <fullName evidence="5">CN hydrolase domain-containing protein</fullName>
    </submittedName>
</protein>
<name>A0A915DFU1_9BILA</name>
<sequence>MQIEESCSVPNQLKDLTGQAVAKGAQLVLFPEAFIGGYPKGLDFGVKLGSRSAEGRQEFKQYFDSAIHYQGTESDEIAETAKLHNVYIVVGVVEKEGGSLYCSVFFYGSDGQKLGKHRKLMPTALERVIWGCGDGSTLPVLDTGVGKIGAVICWENYMPLLRVAMYQKDIQLYLAPTVDDRETWLSTMTTIALEGRCFVLSACQYLLSSAFPSDHPAYANGTQVLIRGGSCAISPLGQVLLQPNFEGEQVFVVDCDLDEIVKGKFDLDVVGHYARPDVFTLLVNENG</sequence>
<evidence type="ECO:0000313" key="4">
    <source>
        <dbReference type="Proteomes" id="UP000887574"/>
    </source>
</evidence>
<proteinExistence type="inferred from homology"/>
<dbReference type="Proteomes" id="UP000887574">
    <property type="component" value="Unplaced"/>
</dbReference>
<dbReference type="PANTHER" id="PTHR46044:SF1">
    <property type="entry name" value="CN HYDROLASE DOMAIN-CONTAINING PROTEIN"/>
    <property type="match status" value="1"/>
</dbReference>
<accession>A0A915DFU1</accession>
<dbReference type="InterPro" id="IPR003010">
    <property type="entry name" value="C-N_Hydrolase"/>
</dbReference>
<evidence type="ECO:0000256" key="1">
    <source>
        <dbReference type="ARBA" id="ARBA00008129"/>
    </source>
</evidence>
<feature type="domain" description="CN hydrolase" evidence="3">
    <location>
        <begin position="1"/>
        <end position="257"/>
    </location>
</feature>
<dbReference type="PROSITE" id="PS00920">
    <property type="entry name" value="NITRIL_CHT_1"/>
    <property type="match status" value="1"/>
</dbReference>
<comment type="similarity">
    <text evidence="1">Belongs to the carbon-nitrogen hydrolase superfamily. Nitrilase family.</text>
</comment>
<organism evidence="4 5">
    <name type="scientific">Ditylenchus dipsaci</name>
    <dbReference type="NCBI Taxonomy" id="166011"/>
    <lineage>
        <taxon>Eukaryota</taxon>
        <taxon>Metazoa</taxon>
        <taxon>Ecdysozoa</taxon>
        <taxon>Nematoda</taxon>
        <taxon>Chromadorea</taxon>
        <taxon>Rhabditida</taxon>
        <taxon>Tylenchina</taxon>
        <taxon>Tylenchomorpha</taxon>
        <taxon>Sphaerularioidea</taxon>
        <taxon>Anguinidae</taxon>
        <taxon>Anguininae</taxon>
        <taxon>Ditylenchus</taxon>
    </lineage>
</organism>
<dbReference type="AlphaFoldDB" id="A0A915DFU1"/>
<reference evidence="5" key="1">
    <citation type="submission" date="2022-11" db="UniProtKB">
        <authorList>
            <consortium name="WormBaseParasite"/>
        </authorList>
    </citation>
    <scope>IDENTIFICATION</scope>
</reference>
<dbReference type="Pfam" id="PF00795">
    <property type="entry name" value="CN_hydrolase"/>
    <property type="match status" value="1"/>
</dbReference>
<dbReference type="CDD" id="cd07564">
    <property type="entry name" value="nitrilases_CHs"/>
    <property type="match status" value="1"/>
</dbReference>
<evidence type="ECO:0000256" key="2">
    <source>
        <dbReference type="PROSITE-ProRule" id="PRU10139"/>
    </source>
</evidence>